<proteinExistence type="predicted"/>
<reference evidence="1" key="1">
    <citation type="submission" date="2020-07" db="EMBL/GenBank/DDBJ databases">
        <title>Multicomponent nature underlies the extraordinary mechanical properties of spider dragline silk.</title>
        <authorList>
            <person name="Kono N."/>
            <person name="Nakamura H."/>
            <person name="Mori M."/>
            <person name="Yoshida Y."/>
            <person name="Ohtoshi R."/>
            <person name="Malay A.D."/>
            <person name="Moran D.A.P."/>
            <person name="Tomita M."/>
            <person name="Numata K."/>
            <person name="Arakawa K."/>
        </authorList>
    </citation>
    <scope>NUCLEOTIDE SEQUENCE</scope>
</reference>
<sequence>MFVNNSANKCIYHSQNISHPEHPIIFITQNKQPRAQYSSTPSPHLPDLPRRTHQKAFLSRIQKCDDDGLVKYATYSVQMAAMLTSSRPPSLGQWEKERMLEDHSSTLGRKMVYDADDRPAFWPQPMTGWTAYEYPDLVGIHPPVEGKVICPQKSEMVSVFYYFLLKTLRNI</sequence>
<organism evidence="1 2">
    <name type="scientific">Trichonephila clavata</name>
    <name type="common">Joro spider</name>
    <name type="synonym">Nephila clavata</name>
    <dbReference type="NCBI Taxonomy" id="2740835"/>
    <lineage>
        <taxon>Eukaryota</taxon>
        <taxon>Metazoa</taxon>
        <taxon>Ecdysozoa</taxon>
        <taxon>Arthropoda</taxon>
        <taxon>Chelicerata</taxon>
        <taxon>Arachnida</taxon>
        <taxon>Araneae</taxon>
        <taxon>Araneomorphae</taxon>
        <taxon>Entelegynae</taxon>
        <taxon>Araneoidea</taxon>
        <taxon>Nephilidae</taxon>
        <taxon>Trichonephila</taxon>
    </lineage>
</organism>
<name>A0A8X6FHF0_TRICU</name>
<gene>
    <name evidence="1" type="ORF">TNCT_346431</name>
</gene>
<evidence type="ECO:0000313" key="1">
    <source>
        <dbReference type="EMBL" id="GFQ79721.1"/>
    </source>
</evidence>
<keyword evidence="2" id="KW-1185">Reference proteome</keyword>
<protein>
    <submittedName>
        <fullName evidence="1">Uncharacterized protein</fullName>
    </submittedName>
</protein>
<dbReference type="OrthoDB" id="6435423at2759"/>
<dbReference type="AlphaFoldDB" id="A0A8X6FHF0"/>
<evidence type="ECO:0000313" key="2">
    <source>
        <dbReference type="Proteomes" id="UP000887116"/>
    </source>
</evidence>
<accession>A0A8X6FHF0</accession>
<comment type="caution">
    <text evidence="1">The sequence shown here is derived from an EMBL/GenBank/DDBJ whole genome shotgun (WGS) entry which is preliminary data.</text>
</comment>
<dbReference type="Proteomes" id="UP000887116">
    <property type="component" value="Unassembled WGS sequence"/>
</dbReference>
<dbReference type="EMBL" id="BMAO01032101">
    <property type="protein sequence ID" value="GFQ79721.1"/>
    <property type="molecule type" value="Genomic_DNA"/>
</dbReference>